<feature type="domain" description="PDZ" evidence="4">
    <location>
        <begin position="285"/>
        <end position="380"/>
    </location>
</feature>
<dbReference type="SUPFAM" id="SSF50494">
    <property type="entry name" value="Trypsin-like serine proteases"/>
    <property type="match status" value="1"/>
</dbReference>
<dbReference type="Pfam" id="PF13180">
    <property type="entry name" value="PDZ_2"/>
    <property type="match status" value="1"/>
</dbReference>
<dbReference type="SMART" id="SM00228">
    <property type="entry name" value="PDZ"/>
    <property type="match status" value="2"/>
</dbReference>
<evidence type="ECO:0000259" key="4">
    <source>
        <dbReference type="PROSITE" id="PS50106"/>
    </source>
</evidence>
<dbReference type="PANTHER" id="PTHR43343:SF3">
    <property type="entry name" value="PROTEASE DO-LIKE 8, CHLOROPLASTIC"/>
    <property type="match status" value="1"/>
</dbReference>
<dbReference type="InterPro" id="IPR009003">
    <property type="entry name" value="Peptidase_S1_PA"/>
</dbReference>
<dbReference type="RefSeq" id="WP_377140395.1">
    <property type="nucleotide sequence ID" value="NZ_JBHTIA010000003.1"/>
</dbReference>
<dbReference type="EMBL" id="JBHTIA010000003">
    <property type="protein sequence ID" value="MFD0764635.1"/>
    <property type="molecule type" value="Genomic_DNA"/>
</dbReference>
<dbReference type="Pfam" id="PF13365">
    <property type="entry name" value="Trypsin_2"/>
    <property type="match status" value="1"/>
</dbReference>
<gene>
    <name evidence="5" type="ORF">ACFQZI_07200</name>
</gene>
<evidence type="ECO:0000256" key="1">
    <source>
        <dbReference type="ARBA" id="ARBA00022670"/>
    </source>
</evidence>
<evidence type="ECO:0000313" key="6">
    <source>
        <dbReference type="Proteomes" id="UP001597073"/>
    </source>
</evidence>
<dbReference type="PANTHER" id="PTHR43343">
    <property type="entry name" value="PEPTIDASE S12"/>
    <property type="match status" value="1"/>
</dbReference>
<keyword evidence="1" id="KW-0645">Protease</keyword>
<reference evidence="6" key="1">
    <citation type="journal article" date="2019" name="Int. J. Syst. Evol. Microbiol.">
        <title>The Global Catalogue of Microorganisms (GCM) 10K type strain sequencing project: providing services to taxonomists for standard genome sequencing and annotation.</title>
        <authorList>
            <consortium name="The Broad Institute Genomics Platform"/>
            <consortium name="The Broad Institute Genome Sequencing Center for Infectious Disease"/>
            <person name="Wu L."/>
            <person name="Ma J."/>
        </authorList>
    </citation>
    <scope>NUCLEOTIDE SEQUENCE [LARGE SCALE GENOMIC DNA]</scope>
    <source>
        <strain evidence="6">CCUG 60742</strain>
    </source>
</reference>
<dbReference type="SUPFAM" id="SSF50156">
    <property type="entry name" value="PDZ domain-like"/>
    <property type="match status" value="2"/>
</dbReference>
<proteinExistence type="predicted"/>
<organism evidence="5 6">
    <name type="scientific">Mucilaginibacter lutimaris</name>
    <dbReference type="NCBI Taxonomy" id="931629"/>
    <lineage>
        <taxon>Bacteria</taxon>
        <taxon>Pseudomonadati</taxon>
        <taxon>Bacteroidota</taxon>
        <taxon>Sphingobacteriia</taxon>
        <taxon>Sphingobacteriales</taxon>
        <taxon>Sphingobacteriaceae</taxon>
        <taxon>Mucilaginibacter</taxon>
    </lineage>
</organism>
<dbReference type="Gene3D" id="2.30.42.10">
    <property type="match status" value="2"/>
</dbReference>
<dbReference type="Gene3D" id="2.40.10.120">
    <property type="match status" value="1"/>
</dbReference>
<name>A0ABW2ZEJ8_9SPHI</name>
<evidence type="ECO:0000256" key="3">
    <source>
        <dbReference type="SAM" id="SignalP"/>
    </source>
</evidence>
<feature type="chain" id="PRO_5046990566" evidence="3">
    <location>
        <begin position="33"/>
        <end position="500"/>
    </location>
</feature>
<dbReference type="PRINTS" id="PR00834">
    <property type="entry name" value="PROTEASES2C"/>
</dbReference>
<dbReference type="InterPro" id="IPR001478">
    <property type="entry name" value="PDZ"/>
</dbReference>
<accession>A0ABW2ZEJ8</accession>
<feature type="signal peptide" evidence="3">
    <location>
        <begin position="1"/>
        <end position="32"/>
    </location>
</feature>
<dbReference type="InterPro" id="IPR051201">
    <property type="entry name" value="Chloro_Bact_Ser_Proteases"/>
</dbReference>
<keyword evidence="3" id="KW-0732">Signal</keyword>
<dbReference type="InterPro" id="IPR001940">
    <property type="entry name" value="Peptidase_S1C"/>
</dbReference>
<dbReference type="Proteomes" id="UP001597073">
    <property type="component" value="Unassembled WGS sequence"/>
</dbReference>
<dbReference type="PROSITE" id="PS50106">
    <property type="entry name" value="PDZ"/>
    <property type="match status" value="1"/>
</dbReference>
<dbReference type="Pfam" id="PF17820">
    <property type="entry name" value="PDZ_6"/>
    <property type="match status" value="1"/>
</dbReference>
<dbReference type="InterPro" id="IPR041489">
    <property type="entry name" value="PDZ_6"/>
</dbReference>
<keyword evidence="6" id="KW-1185">Reference proteome</keyword>
<evidence type="ECO:0000256" key="2">
    <source>
        <dbReference type="ARBA" id="ARBA00022801"/>
    </source>
</evidence>
<keyword evidence="2" id="KW-0378">Hydrolase</keyword>
<dbReference type="InterPro" id="IPR036034">
    <property type="entry name" value="PDZ_sf"/>
</dbReference>
<sequence length="500" mass="52106">MNKFGLIAVTAVVAALVSFTTFKIMGSSNSVAADPADTAAQSIYFAKTPEGGRAPSNTPEFTQAAALVTQSIVHIKVKLNRTADDNNQYDPYYGSRQPAAQVMASGSGVVFSKDGYIVTNNHVVEGATEIEVILTDKRIFPAKLVGRDPNTDLAVIRINTNDLKAIGIGNSDDVQIGEWVLAAGYPFSLNTTVTAGIVSAKERSIGIIGKPENGQPATTSAMSSAVEAYIQTDAAINPGNSGGALVNTSGQLIGINAAIASQTGSYEGYGFAIPVNLAKKIVNDLIKFGMVKRGLLGVSFPSPATEDQFLIRQGIKPGSIQGAYVTGVQQGSAAATGGLKPGDIIQQIDDAKIGSSVELSERIARHNPGDKLSLSIKRGNEAIKAEVTLKAQDATPEPDKNPNSPALASKLGATFAPLSDAFKQHYHMATGLAVTGVDPEGLFAQIGIQRGAIILSINGRRINSTSDMANAFKTASNGIVRFECVTPDGARIVFNLSLGA</sequence>
<comment type="caution">
    <text evidence="5">The sequence shown here is derived from an EMBL/GenBank/DDBJ whole genome shotgun (WGS) entry which is preliminary data.</text>
</comment>
<evidence type="ECO:0000313" key="5">
    <source>
        <dbReference type="EMBL" id="MFD0764635.1"/>
    </source>
</evidence>
<protein>
    <submittedName>
        <fullName evidence="5">Trypsin-like peptidase domain-containing protein</fullName>
    </submittedName>
</protein>